<dbReference type="EMBL" id="GBXM01066639">
    <property type="protein sequence ID" value="JAH41938.1"/>
    <property type="molecule type" value="Transcribed_RNA"/>
</dbReference>
<organism evidence="1">
    <name type="scientific">Anguilla anguilla</name>
    <name type="common">European freshwater eel</name>
    <name type="synonym">Muraena anguilla</name>
    <dbReference type="NCBI Taxonomy" id="7936"/>
    <lineage>
        <taxon>Eukaryota</taxon>
        <taxon>Metazoa</taxon>
        <taxon>Chordata</taxon>
        <taxon>Craniata</taxon>
        <taxon>Vertebrata</taxon>
        <taxon>Euteleostomi</taxon>
        <taxon>Actinopterygii</taxon>
        <taxon>Neopterygii</taxon>
        <taxon>Teleostei</taxon>
        <taxon>Anguilliformes</taxon>
        <taxon>Anguillidae</taxon>
        <taxon>Anguilla</taxon>
    </lineage>
</organism>
<dbReference type="EMBL" id="GBXM01072648">
    <property type="protein sequence ID" value="JAH35929.1"/>
    <property type="molecule type" value="Transcribed_RNA"/>
</dbReference>
<accession>A0A0E9S440</accession>
<sequence length="13" mass="1624">MFKRLAIEIRSEM</sequence>
<evidence type="ECO:0000313" key="1">
    <source>
        <dbReference type="EMBL" id="JAH35278.1"/>
    </source>
</evidence>
<protein>
    <submittedName>
        <fullName evidence="1">Uncharacterized protein</fullName>
    </submittedName>
</protein>
<reference evidence="1" key="1">
    <citation type="submission" date="2014-11" db="EMBL/GenBank/DDBJ databases">
        <authorList>
            <person name="Amaro Gonzalez C."/>
        </authorList>
    </citation>
    <scope>NUCLEOTIDE SEQUENCE</scope>
</reference>
<dbReference type="EMBL" id="GBXM01073299">
    <property type="protein sequence ID" value="JAH35278.1"/>
    <property type="molecule type" value="Transcribed_RNA"/>
</dbReference>
<name>A0A0E9S440_ANGAN</name>
<reference evidence="1" key="2">
    <citation type="journal article" date="2015" name="Fish Shellfish Immunol.">
        <title>Early steps in the European eel (Anguilla anguilla)-Vibrio vulnificus interaction in the gills: Role of the RtxA13 toxin.</title>
        <authorList>
            <person name="Callol A."/>
            <person name="Pajuelo D."/>
            <person name="Ebbesson L."/>
            <person name="Teles M."/>
            <person name="MacKenzie S."/>
            <person name="Amaro C."/>
        </authorList>
    </citation>
    <scope>NUCLEOTIDE SEQUENCE</scope>
</reference>
<proteinExistence type="predicted"/>